<evidence type="ECO:0000313" key="2">
    <source>
        <dbReference type="Proteomes" id="UP001205740"/>
    </source>
</evidence>
<reference evidence="1 2" key="1">
    <citation type="submission" date="2022-06" db="EMBL/GenBank/DDBJ databases">
        <title>Genomic Encyclopedia of Archaeal and Bacterial Type Strains, Phase II (KMG-II): from individual species to whole genera.</title>
        <authorList>
            <person name="Goeker M."/>
        </authorList>
    </citation>
    <scope>NUCLEOTIDE SEQUENCE [LARGE SCALE GENOMIC DNA]</scope>
    <source>
        <strain evidence="1 2">DSM 45037</strain>
    </source>
</reference>
<accession>A0ABT1H2D5</accession>
<comment type="caution">
    <text evidence="1">The sequence shown here is derived from an EMBL/GenBank/DDBJ whole genome shotgun (WGS) entry which is preliminary data.</text>
</comment>
<name>A0ABT1H2D5_9NOCA</name>
<dbReference type="Proteomes" id="UP001205740">
    <property type="component" value="Unassembled WGS sequence"/>
</dbReference>
<evidence type="ECO:0000313" key="1">
    <source>
        <dbReference type="EMBL" id="MCP2160825.1"/>
    </source>
</evidence>
<sequence length="88" mass="9406">MSHRCVTHGGNIRTVGEIWCPLGGIYRTVGGIWCTLDGIYRTVGEEFLARSGTCGQARTGDRDSADQVSWMVSAAVRRASATAFIAGL</sequence>
<organism evidence="1 2">
    <name type="scientific">Williamsia serinedens</name>
    <dbReference type="NCBI Taxonomy" id="391736"/>
    <lineage>
        <taxon>Bacteria</taxon>
        <taxon>Bacillati</taxon>
        <taxon>Actinomycetota</taxon>
        <taxon>Actinomycetes</taxon>
        <taxon>Mycobacteriales</taxon>
        <taxon>Nocardiaceae</taxon>
        <taxon>Williamsia</taxon>
    </lineage>
</organism>
<dbReference type="EMBL" id="JAMTCG010000003">
    <property type="protein sequence ID" value="MCP2160825.1"/>
    <property type="molecule type" value="Genomic_DNA"/>
</dbReference>
<keyword evidence="2" id="KW-1185">Reference proteome</keyword>
<gene>
    <name evidence="1" type="ORF">LX12_002012</name>
</gene>
<proteinExistence type="predicted"/>
<protein>
    <submittedName>
        <fullName evidence="1">Uncharacterized protein</fullName>
    </submittedName>
</protein>